<feature type="signal peptide" evidence="3">
    <location>
        <begin position="1"/>
        <end position="20"/>
    </location>
</feature>
<dbReference type="EMBL" id="ACKS01000031">
    <property type="protein sequence ID" value="EFA44888.1"/>
    <property type="molecule type" value="Genomic_DNA"/>
</dbReference>
<dbReference type="InterPro" id="IPR041437">
    <property type="entry name" value="GH115_C"/>
</dbReference>
<gene>
    <name evidence="5" type="ORF">HMPREF0645_0684</name>
</gene>
<comment type="caution">
    <text evidence="5">The sequence shown here is derived from an EMBL/GenBank/DDBJ whole genome shotgun (WGS) entry which is preliminary data.</text>
</comment>
<dbReference type="Proteomes" id="UP000003160">
    <property type="component" value="Unassembled WGS sequence"/>
</dbReference>
<feature type="domain" description="Gylcosyl hydrolase 115 C-terminal" evidence="4">
    <location>
        <begin position="690"/>
        <end position="825"/>
    </location>
</feature>
<sequence>MKKYKLIFAALLALPLMGQAKEIIWYSGGHVTYSVQKNYGTVVDKALDMFESDMHAVTGKKAQQRDKAAIEVYQLDLANNKEMKVLDQYHVPYHRFITKSDAFWIGIRKGKIIVVGSNGRGTAYGILELSRQAGVSPWIYWGDVQPVRRKSLSIDSNFETLQSPSVEYRGVFINDEDWTNRVWAARKLDTHHRSGTMGPRYYRKVFELLLRLRGNALWPAMHAGTTAFFKVRGNKEVADSFDICIGSSHCEPILRNNVDEWDSKKRGAYNFISNRKSVEDYWRERAKETAGMDALYTIGMRGIHDGSMEGVKTMEEKVAGLQAVIDFQRKLLAQEVNKDITKVPQVFVPYKEVLEIYEAGLRVPDDVCLMWCDDNYGYMTRLSDEIQQQRRGGAGVYYHLSYWGRPHDYLWLTTTQPGLIYNEMKQAYDHHARRLWIANVHDPKVAAYDLSLFMDMAWNINSVGPNTLQKHLQDWLIQQFGEVAGKQLTKPMTRFYQLCAVRRPEFMGWNQVELEHKKYKRGWSPIQDTEFNAEEFGNELERYLADYAEVKRQIDQVEKLIRPELKDAFFAAIKYPVYGAAAMATKHLQAQEARHIGKPSSFHNDDEALESAVRSWKAYTEIKELTEHYNKRMAHGKWDGNMHMAPRDLYVFGPPFLPGKLTASEIEKYGGARPVPSKMESGECVVRNACDYSRASQGAYTVEMLGHSMKAVALPKGGSLTYQFYAKGGEANLYTALIPTQANDKGDIRYSISIDGGTPVVYSLKEKFRSERWKLNVLRGQTIRCEEVNLSSGTHTLEIKALDAHIVVDQWMIDYDKNRRFYMFPIAPAL</sequence>
<dbReference type="InterPro" id="IPR042301">
    <property type="entry name" value="GH115_sf"/>
</dbReference>
<protein>
    <recommendedName>
        <fullName evidence="4">Gylcosyl hydrolase 115 C-terminal domain-containing protein</fullName>
    </recommendedName>
</protein>
<organism evidence="5 6">
    <name type="scientific">Hallella bergensis DSM 17361</name>
    <dbReference type="NCBI Taxonomy" id="585502"/>
    <lineage>
        <taxon>Bacteria</taxon>
        <taxon>Pseudomonadati</taxon>
        <taxon>Bacteroidota</taxon>
        <taxon>Bacteroidia</taxon>
        <taxon>Bacteroidales</taxon>
        <taxon>Prevotellaceae</taxon>
        <taxon>Hallella</taxon>
    </lineage>
</organism>
<reference evidence="5 6" key="1">
    <citation type="submission" date="2009-10" db="EMBL/GenBank/DDBJ databases">
        <authorList>
            <person name="Qin X."/>
            <person name="Bachman B."/>
            <person name="Battles P."/>
            <person name="Bell A."/>
            <person name="Bess C."/>
            <person name="Bickham C."/>
            <person name="Chaboub L."/>
            <person name="Chen D."/>
            <person name="Coyle M."/>
            <person name="Deiros D.R."/>
            <person name="Dinh H."/>
            <person name="Forbes L."/>
            <person name="Fowler G."/>
            <person name="Francisco L."/>
            <person name="Fu Q."/>
            <person name="Gubbala S."/>
            <person name="Hale W."/>
            <person name="Han Y."/>
            <person name="Hemphill L."/>
            <person name="Highlander S.K."/>
            <person name="Hirani K."/>
            <person name="Hogues M."/>
            <person name="Jackson L."/>
            <person name="Jakkamsetti A."/>
            <person name="Javaid M."/>
            <person name="Jiang H."/>
            <person name="Korchina V."/>
            <person name="Kovar C."/>
            <person name="Lara F."/>
            <person name="Lee S."/>
            <person name="Mata R."/>
            <person name="Mathew T."/>
            <person name="Moen C."/>
            <person name="Morales K."/>
            <person name="Munidasa M."/>
            <person name="Nazareth L."/>
            <person name="Ngo R."/>
            <person name="Nguyen L."/>
            <person name="Okwuonu G."/>
            <person name="Ongeri F."/>
            <person name="Patil S."/>
            <person name="Petrosino J."/>
            <person name="Pham C."/>
            <person name="Pham P."/>
            <person name="Pu L.-L."/>
            <person name="Puazo M."/>
            <person name="Raj R."/>
            <person name="Reid J."/>
            <person name="Rouhana J."/>
            <person name="Saada N."/>
            <person name="Shang Y."/>
            <person name="Simmons D."/>
            <person name="Thornton R."/>
            <person name="Warren J."/>
            <person name="Weissenberger G."/>
            <person name="Zhang J."/>
            <person name="Zhang L."/>
            <person name="Zhou C."/>
            <person name="Zhu D."/>
            <person name="Muzny D."/>
            <person name="Worley K."/>
            <person name="Gibbs R."/>
        </authorList>
    </citation>
    <scope>NUCLEOTIDE SEQUENCE [LARGE SCALE GENOMIC DNA]</scope>
    <source>
        <strain evidence="5 6">DSM 17361</strain>
    </source>
</reference>
<evidence type="ECO:0000256" key="2">
    <source>
        <dbReference type="SAM" id="Coils"/>
    </source>
</evidence>
<dbReference type="AlphaFoldDB" id="D1PUP9"/>
<dbReference type="Gene3D" id="1.20.58.2150">
    <property type="match status" value="1"/>
</dbReference>
<dbReference type="PANTHER" id="PTHR37842">
    <property type="match status" value="1"/>
</dbReference>
<dbReference type="GO" id="GO:0016787">
    <property type="term" value="F:hydrolase activity"/>
    <property type="evidence" value="ECO:0007669"/>
    <property type="project" value="UniProtKB-KW"/>
</dbReference>
<keyword evidence="3" id="KW-0732">Signal</keyword>
<evidence type="ECO:0000256" key="3">
    <source>
        <dbReference type="SAM" id="SignalP"/>
    </source>
</evidence>
<dbReference type="HOGENOM" id="CLU_004852_0_0_10"/>
<dbReference type="Gene3D" id="2.60.120.1620">
    <property type="match status" value="1"/>
</dbReference>
<dbReference type="PANTHER" id="PTHR37842:SF2">
    <property type="entry name" value="GYLCOSYL HYDROLASE 115 C-TERMINAL DOMAIN-CONTAINING PROTEIN"/>
    <property type="match status" value="1"/>
</dbReference>
<dbReference type="eggNOG" id="ENOG502Z7KK">
    <property type="taxonomic scope" value="Bacteria"/>
</dbReference>
<dbReference type="OrthoDB" id="8727830at2"/>
<evidence type="ECO:0000313" key="5">
    <source>
        <dbReference type="EMBL" id="EFA44888.1"/>
    </source>
</evidence>
<dbReference type="InterPro" id="IPR031924">
    <property type="entry name" value="GH115"/>
</dbReference>
<keyword evidence="6" id="KW-1185">Reference proteome</keyword>
<accession>D1PUP9</accession>
<evidence type="ECO:0000313" key="6">
    <source>
        <dbReference type="Proteomes" id="UP000003160"/>
    </source>
</evidence>
<keyword evidence="2" id="KW-0175">Coiled coil</keyword>
<feature type="chain" id="PRO_5003024899" description="Gylcosyl hydrolase 115 C-terminal domain-containing protein" evidence="3">
    <location>
        <begin position="21"/>
        <end position="830"/>
    </location>
</feature>
<dbReference type="Gene3D" id="3.20.20.520">
    <property type="entry name" value="Glycosyl hydrolase family 115"/>
    <property type="match status" value="1"/>
</dbReference>
<feature type="coiled-coil region" evidence="2">
    <location>
        <begin position="533"/>
        <end position="560"/>
    </location>
</feature>
<evidence type="ECO:0000259" key="4">
    <source>
        <dbReference type="Pfam" id="PF17829"/>
    </source>
</evidence>
<dbReference type="Pfam" id="PF17829">
    <property type="entry name" value="GH115_C"/>
    <property type="match status" value="1"/>
</dbReference>
<dbReference type="InterPro" id="IPR029018">
    <property type="entry name" value="Hex-like_dom2"/>
</dbReference>
<dbReference type="GO" id="GO:0005975">
    <property type="term" value="P:carbohydrate metabolic process"/>
    <property type="evidence" value="ECO:0007669"/>
    <property type="project" value="UniProtKB-ARBA"/>
</dbReference>
<dbReference type="RefSeq" id="WP_007172798.1">
    <property type="nucleotide sequence ID" value="NZ_GG704780.1"/>
</dbReference>
<proteinExistence type="predicted"/>
<name>D1PUP9_9BACT</name>
<keyword evidence="1" id="KW-0378">Hydrolase</keyword>
<dbReference type="Pfam" id="PF15979">
    <property type="entry name" value="Glyco_hydro_115"/>
    <property type="match status" value="1"/>
</dbReference>
<evidence type="ECO:0000256" key="1">
    <source>
        <dbReference type="ARBA" id="ARBA00022801"/>
    </source>
</evidence>
<dbReference type="Gene3D" id="3.30.379.10">
    <property type="entry name" value="Chitobiase/beta-hexosaminidase domain 2-like"/>
    <property type="match status" value="1"/>
</dbReference>
<dbReference type="SUPFAM" id="SSF55545">
    <property type="entry name" value="beta-N-acetylhexosaminidase-like domain"/>
    <property type="match status" value="1"/>
</dbReference>